<dbReference type="InterPro" id="IPR012429">
    <property type="entry name" value="HGSNAT_cat"/>
</dbReference>
<comment type="caution">
    <text evidence="4">The sequence shown here is derived from an EMBL/GenBank/DDBJ whole genome shotgun (WGS) entry which is preliminary data.</text>
</comment>
<evidence type="ECO:0000256" key="1">
    <source>
        <dbReference type="SAM" id="MobiDB-lite"/>
    </source>
</evidence>
<evidence type="ECO:0000259" key="3">
    <source>
        <dbReference type="Pfam" id="PF07786"/>
    </source>
</evidence>
<evidence type="ECO:0000313" key="5">
    <source>
        <dbReference type="Proteomes" id="UP000243975"/>
    </source>
</evidence>
<protein>
    <recommendedName>
        <fullName evidence="3">Heparan-alpha-glucosaminide N-acetyltransferase catalytic domain-containing protein</fullName>
    </recommendedName>
</protein>
<feature type="region of interest" description="Disordered" evidence="1">
    <location>
        <begin position="1"/>
        <end position="50"/>
    </location>
</feature>
<dbReference type="Pfam" id="PF07786">
    <property type="entry name" value="HGSNAT_cat"/>
    <property type="match status" value="1"/>
</dbReference>
<proteinExistence type="predicted"/>
<organism evidence="4 5">
    <name type="scientific">Cynara cardunculus var. scolymus</name>
    <name type="common">Globe artichoke</name>
    <name type="synonym">Cynara scolymus</name>
    <dbReference type="NCBI Taxonomy" id="59895"/>
    <lineage>
        <taxon>Eukaryota</taxon>
        <taxon>Viridiplantae</taxon>
        <taxon>Streptophyta</taxon>
        <taxon>Embryophyta</taxon>
        <taxon>Tracheophyta</taxon>
        <taxon>Spermatophyta</taxon>
        <taxon>Magnoliopsida</taxon>
        <taxon>eudicotyledons</taxon>
        <taxon>Gunneridae</taxon>
        <taxon>Pentapetalae</taxon>
        <taxon>asterids</taxon>
        <taxon>campanulids</taxon>
        <taxon>Asterales</taxon>
        <taxon>Asteraceae</taxon>
        <taxon>Carduoideae</taxon>
        <taxon>Cardueae</taxon>
        <taxon>Carduinae</taxon>
        <taxon>Cynara</taxon>
    </lineage>
</organism>
<dbReference type="PANTHER" id="PTHR31061">
    <property type="entry name" value="LD22376P"/>
    <property type="match status" value="1"/>
</dbReference>
<keyword evidence="2" id="KW-0812">Transmembrane</keyword>
<keyword evidence="2" id="KW-1133">Transmembrane helix</keyword>
<feature type="transmembrane region" description="Helical" evidence="2">
    <location>
        <begin position="94"/>
        <end position="115"/>
    </location>
</feature>
<feature type="domain" description="Heparan-alpha-glucosaminide N-acetyltransferase catalytic" evidence="3">
    <location>
        <begin position="56"/>
        <end position="179"/>
    </location>
</feature>
<feature type="compositionally biased region" description="Polar residues" evidence="1">
    <location>
        <begin position="16"/>
        <end position="32"/>
    </location>
</feature>
<dbReference type="OMA" id="CHSTCLM"/>
<dbReference type="PANTHER" id="PTHR31061:SF23">
    <property type="entry name" value="OS05G0155700 PROTEIN"/>
    <property type="match status" value="1"/>
</dbReference>
<accession>A0A124SIF3</accession>
<reference evidence="4 5" key="1">
    <citation type="journal article" date="2016" name="Sci. Rep.">
        <title>The genome sequence of the outbreeding globe artichoke constructed de novo incorporating a phase-aware low-pass sequencing strategy of F1 progeny.</title>
        <authorList>
            <person name="Scaglione D."/>
            <person name="Reyes-Chin-Wo S."/>
            <person name="Acquadro A."/>
            <person name="Froenicke L."/>
            <person name="Portis E."/>
            <person name="Beitel C."/>
            <person name="Tirone M."/>
            <person name="Mauro R."/>
            <person name="Lo Monaco A."/>
            <person name="Mauromicale G."/>
            <person name="Faccioli P."/>
            <person name="Cattivelli L."/>
            <person name="Rieseberg L."/>
            <person name="Michelmore R."/>
            <person name="Lanteri S."/>
        </authorList>
    </citation>
    <scope>NUCLEOTIDE SEQUENCE [LARGE SCALE GENOMIC DNA]</scope>
    <source>
        <strain evidence="4">2C</strain>
    </source>
</reference>
<dbReference type="Proteomes" id="UP000243975">
    <property type="component" value="Unassembled WGS sequence"/>
</dbReference>
<keyword evidence="2" id="KW-0472">Membrane</keyword>
<sequence length="203" mass="22143">MSSMMVVTETDERSPLLQNSSHHAGEITSSASPLPDVEDGPSSATRPANSTGMKQRLVSLDVFRGLTVALMILVDDAGGAFPSINHSPWFGVTLADFVMPFFLFSVGISVSLVFKKVSSKPAATKKVVLRTIKLFLFGLILQGGYFHGRDDLTYGVDVNQIRWMGVLQRISIGYLLASITEIWCVGNNDVDSAIAFGKKYYMQ</sequence>
<evidence type="ECO:0000256" key="2">
    <source>
        <dbReference type="SAM" id="Phobius"/>
    </source>
</evidence>
<feature type="transmembrane region" description="Helical" evidence="2">
    <location>
        <begin position="127"/>
        <end position="146"/>
    </location>
</feature>
<keyword evidence="5" id="KW-1185">Reference proteome</keyword>
<dbReference type="AlphaFoldDB" id="A0A124SIF3"/>
<name>A0A124SIF3_CYNCS</name>
<dbReference type="EMBL" id="LEKV01000001">
    <property type="protein sequence ID" value="KVI12528.1"/>
    <property type="molecule type" value="Genomic_DNA"/>
</dbReference>
<dbReference type="Gramene" id="KVI12528">
    <property type="protein sequence ID" value="KVI12528"/>
    <property type="gene ID" value="Ccrd_009060"/>
</dbReference>
<gene>
    <name evidence="4" type="ORF">Ccrd_009060</name>
</gene>
<evidence type="ECO:0000313" key="4">
    <source>
        <dbReference type="EMBL" id="KVI12528.1"/>
    </source>
</evidence>
<feature type="transmembrane region" description="Helical" evidence="2">
    <location>
        <begin position="57"/>
        <end position="74"/>
    </location>
</feature>